<reference evidence="1 2" key="1">
    <citation type="submission" date="2019-11" db="EMBL/GenBank/DDBJ databases">
        <title>Characterization of Elizabethkingia argenteiflava sp. nov., isolated from inner surface of Soybean Pods.</title>
        <authorList>
            <person name="Mo S."/>
        </authorList>
    </citation>
    <scope>NUCLEOTIDE SEQUENCE [LARGE SCALE GENOMIC DNA]</scope>
    <source>
        <strain evidence="1 2">YB22</strain>
    </source>
</reference>
<dbReference type="EMBL" id="JAAABJ010000650">
    <property type="protein sequence ID" value="NAW52175.1"/>
    <property type="molecule type" value="Genomic_DNA"/>
</dbReference>
<keyword evidence="2" id="KW-1185">Reference proteome</keyword>
<evidence type="ECO:0000313" key="1">
    <source>
        <dbReference type="EMBL" id="NAW52175.1"/>
    </source>
</evidence>
<name>A0A845PX14_9FLAO</name>
<dbReference type="GO" id="GO:0003676">
    <property type="term" value="F:nucleic acid binding"/>
    <property type="evidence" value="ECO:0007669"/>
    <property type="project" value="InterPro"/>
</dbReference>
<organism evidence="1 2">
    <name type="scientific">Elizabethkingia argenteiflava</name>
    <dbReference type="NCBI Taxonomy" id="2681556"/>
    <lineage>
        <taxon>Bacteria</taxon>
        <taxon>Pseudomonadati</taxon>
        <taxon>Bacteroidota</taxon>
        <taxon>Flavobacteriia</taxon>
        <taxon>Flavobacteriales</taxon>
        <taxon>Weeksellaceae</taxon>
        <taxon>Elizabethkingia</taxon>
    </lineage>
</organism>
<evidence type="ECO:0000313" key="2">
    <source>
        <dbReference type="Proteomes" id="UP000553459"/>
    </source>
</evidence>
<dbReference type="RefSeq" id="WP_212995116.1">
    <property type="nucleotide sequence ID" value="NZ_JAAABJ010000650.1"/>
</dbReference>
<accession>A0A845PX14</accession>
<sequence length="446" mass="51533">MNRLRRACKGTPALIEFDSLPFKYREALIKKNGGIPHRTLKNKLFADEISLDMDAVSFYQNYRPAGNKIQDKKQRQLANEASILNTIACKYKAHLKRQSSGNKISEFWRNPVTVLPGIKAEWPHKLPLTERNLKLKFIAYQENGYRALVNAHYGNQKTRKVNQHLEALLKHLYTQSWKPNYEEVWDGYNKFITGVKILVNATTGEIYNPKDYEPISVSTVRSYMRAWRNASGTEKTRSRSKIGYNAKNRSYADLRVDHAGAIISMDDRELPFRLKGTHKRVVGYFTADVASGAIIGWAFARPKMRYGDPHGKGLALIFNCFRNTFEQLDYYKVNMPAEVEVENHLMSGLKDTSLKEGNLFQFVRYAEAENPQEKSIEGFFRILRYKYDRKVKGFLARPFAKTEAYQGRPESEEKQAYTFDQIVELAIENIIEYNNDFTPQSEKISG</sequence>
<comment type="caution">
    <text evidence="1">The sequence shown here is derived from an EMBL/GenBank/DDBJ whole genome shotgun (WGS) entry which is preliminary data.</text>
</comment>
<dbReference type="InterPro" id="IPR036397">
    <property type="entry name" value="RNaseH_sf"/>
</dbReference>
<proteinExistence type="predicted"/>
<dbReference type="Gene3D" id="3.30.420.10">
    <property type="entry name" value="Ribonuclease H-like superfamily/Ribonuclease H"/>
    <property type="match status" value="1"/>
</dbReference>
<gene>
    <name evidence="1" type="ORF">GNY06_12585</name>
</gene>
<dbReference type="AlphaFoldDB" id="A0A845PX14"/>
<dbReference type="Proteomes" id="UP000553459">
    <property type="component" value="Unassembled WGS sequence"/>
</dbReference>
<evidence type="ECO:0008006" key="3">
    <source>
        <dbReference type="Google" id="ProtNLM"/>
    </source>
</evidence>
<protein>
    <recommendedName>
        <fullName evidence="3">Integrase catalytic domain-containing protein</fullName>
    </recommendedName>
</protein>